<dbReference type="Proteomes" id="UP000014760">
    <property type="component" value="Unassembled WGS sequence"/>
</dbReference>
<dbReference type="SMART" id="SM01046">
    <property type="entry name" value="c-SKI_SMAD_bind"/>
    <property type="match status" value="1"/>
</dbReference>
<feature type="coiled-coil region" evidence="2">
    <location>
        <begin position="627"/>
        <end position="715"/>
    </location>
</feature>
<dbReference type="InterPro" id="IPR014890">
    <property type="entry name" value="c-SKI_SMAD4-bd_dom"/>
</dbReference>
<dbReference type="GO" id="GO:0046332">
    <property type="term" value="F:SMAD binding"/>
    <property type="evidence" value="ECO:0007669"/>
    <property type="project" value="InterPro"/>
</dbReference>
<feature type="compositionally biased region" description="Polar residues" evidence="3">
    <location>
        <begin position="535"/>
        <end position="552"/>
    </location>
</feature>
<evidence type="ECO:0000313" key="7">
    <source>
        <dbReference type="Proteomes" id="UP000014760"/>
    </source>
</evidence>
<evidence type="ECO:0000256" key="1">
    <source>
        <dbReference type="ARBA" id="ARBA00009513"/>
    </source>
</evidence>
<feature type="region of interest" description="Disordered" evidence="3">
    <location>
        <begin position="717"/>
        <end position="753"/>
    </location>
</feature>
<evidence type="ECO:0000256" key="2">
    <source>
        <dbReference type="SAM" id="Coils"/>
    </source>
</evidence>
<feature type="region of interest" description="Disordered" evidence="3">
    <location>
        <begin position="511"/>
        <end position="555"/>
    </location>
</feature>
<dbReference type="EMBL" id="KB299137">
    <property type="protein sequence ID" value="ELU08400.1"/>
    <property type="molecule type" value="Genomic_DNA"/>
</dbReference>
<dbReference type="FunFam" id="3.10.390.10:FF:000002">
    <property type="entry name" value="Putative ski oncogene"/>
    <property type="match status" value="1"/>
</dbReference>
<dbReference type="InterPro" id="IPR037000">
    <property type="entry name" value="Ski_DNA-bd_sf"/>
</dbReference>
<dbReference type="SUPFAM" id="SSF46955">
    <property type="entry name" value="Putative DNA-binding domain"/>
    <property type="match status" value="1"/>
</dbReference>
<name>R7UQC4_CAPTE</name>
<dbReference type="InterPro" id="IPR009061">
    <property type="entry name" value="DNA-bd_dom_put_sf"/>
</dbReference>
<dbReference type="GO" id="GO:0005634">
    <property type="term" value="C:nucleus"/>
    <property type="evidence" value="ECO:0007669"/>
    <property type="project" value="TreeGrafter"/>
</dbReference>
<dbReference type="OrthoDB" id="3938623at2759"/>
<reference evidence="7" key="1">
    <citation type="submission" date="2012-12" db="EMBL/GenBank/DDBJ databases">
        <authorList>
            <person name="Hellsten U."/>
            <person name="Grimwood J."/>
            <person name="Chapman J.A."/>
            <person name="Shapiro H."/>
            <person name="Aerts A."/>
            <person name="Otillar R.P."/>
            <person name="Terry A.Y."/>
            <person name="Boore J.L."/>
            <person name="Simakov O."/>
            <person name="Marletaz F."/>
            <person name="Cho S.-J."/>
            <person name="Edsinger-Gonzales E."/>
            <person name="Havlak P."/>
            <person name="Kuo D.-H."/>
            <person name="Larsson T."/>
            <person name="Lv J."/>
            <person name="Arendt D."/>
            <person name="Savage R."/>
            <person name="Osoegawa K."/>
            <person name="de Jong P."/>
            <person name="Lindberg D.R."/>
            <person name="Seaver E.C."/>
            <person name="Weisblat D.A."/>
            <person name="Putnam N.H."/>
            <person name="Grigoriev I.V."/>
            <person name="Rokhsar D.S."/>
        </authorList>
    </citation>
    <scope>NUCLEOTIDE SEQUENCE</scope>
    <source>
        <strain evidence="7">I ESC-2004</strain>
    </source>
</reference>
<evidence type="ECO:0000259" key="4">
    <source>
        <dbReference type="SMART" id="SM01046"/>
    </source>
</evidence>
<dbReference type="InterPro" id="IPR023216">
    <property type="entry name" value="Tscrpt_reg_SKI_SnoN"/>
</dbReference>
<dbReference type="EnsemblMetazoa" id="CapteT227701">
    <property type="protein sequence ID" value="CapteP227701"/>
    <property type="gene ID" value="CapteG227701"/>
</dbReference>
<dbReference type="GO" id="GO:0000981">
    <property type="term" value="F:DNA-binding transcription factor activity, RNA polymerase II-specific"/>
    <property type="evidence" value="ECO:0007669"/>
    <property type="project" value="TreeGrafter"/>
</dbReference>
<dbReference type="InterPro" id="IPR003380">
    <property type="entry name" value="SKI/SNO/DAC"/>
</dbReference>
<dbReference type="PANTHER" id="PTHR10005">
    <property type="entry name" value="SKI ONCOGENE-RELATED"/>
    <property type="match status" value="1"/>
</dbReference>
<sequence>MELPAPAFNPHLKNVLQSFQSAAERSLSGPRWLTPSSEHDPAIALAQSLAALQDDTKKVNRYVSSNKSLPLPIFLPTDRGQGEKTETILEGERIACFVVGGEQRLCLPQILNTVLREFTLQQINGVCDDLHIFCSRCNPEQLEVLKLTGVLPLSAPSCGLITKTDALRLCTALLHGPATAERGEMKGRGAGAFMVYHECFGKCEGVFSPELYTSEDASCIECTDCQGLFSPVHFVCHSHKSLENRTCHWGFDTANWRAYLLLAKDQEADLTIQKALDAMKMRFDLKAQKKRERMEKNFYWQKINGLVVSCPYPPPPYVCCLPPYGIRSIRVNAFNMAACLVSFSARPVEYAAARVDPFLQGWSTNPSSAYTRIVLRSKLTGAVMKCCTGAVSCGPIYAGFRLLPEVHARVETVECDGLLGMNASQESGASSPAPDASKRPRYDAKEWSSEHVAASSSAFRPWSPSELSAQKQEQEACKSAPLPAFLQRGPPVLLNPESVVPFKDTKHYDRHFAPNVSLAPQPKEECKDEEDESMEGTTQTPSCAPQEEQSNAPCPPLKAPSLTPEHERHLVMLRAALDGDIDDHEAFVGDFISLQARQEGKFRDVLRANFDLRKEVEALRRSQREFNDESASKAVRLERSLEHADREHSVQLRQLAEDRSRLSREVETAKQSHKQQLQQLRSEFGCQLEQALSRVAQQETLHKHMSAEMNELREKLAKLGHPVNGVVKTEQEEEEEKKMDTREEEKSSSSPLH</sequence>
<dbReference type="InterPro" id="IPR010919">
    <property type="entry name" value="SAND-like_dom_sf"/>
</dbReference>
<dbReference type="Pfam" id="PF02437">
    <property type="entry name" value="Ski_Sno_DHD"/>
    <property type="match status" value="1"/>
</dbReference>
<feature type="compositionally biased region" description="Basic and acidic residues" evidence="3">
    <location>
        <begin position="736"/>
        <end position="747"/>
    </location>
</feature>
<protein>
    <recommendedName>
        <fullName evidence="4">c-SKI SMAD4-binding domain-containing protein</fullName>
    </recommendedName>
</protein>
<dbReference type="Gene3D" id="3.10.260.20">
    <property type="entry name" value="Ski"/>
    <property type="match status" value="1"/>
</dbReference>
<accession>R7UQC4</accession>
<reference evidence="6" key="3">
    <citation type="submission" date="2015-06" db="UniProtKB">
        <authorList>
            <consortium name="EnsemblMetazoa"/>
        </authorList>
    </citation>
    <scope>IDENTIFICATION</scope>
</reference>
<organism evidence="5">
    <name type="scientific">Capitella teleta</name>
    <name type="common">Polychaete worm</name>
    <dbReference type="NCBI Taxonomy" id="283909"/>
    <lineage>
        <taxon>Eukaryota</taxon>
        <taxon>Metazoa</taxon>
        <taxon>Spiralia</taxon>
        <taxon>Lophotrochozoa</taxon>
        <taxon>Annelida</taxon>
        <taxon>Polychaeta</taxon>
        <taxon>Sedentaria</taxon>
        <taxon>Scolecida</taxon>
        <taxon>Capitellidae</taxon>
        <taxon>Capitella</taxon>
    </lineage>
</organism>
<evidence type="ECO:0000313" key="5">
    <source>
        <dbReference type="EMBL" id="ELU08400.1"/>
    </source>
</evidence>
<proteinExistence type="inferred from homology"/>
<comment type="similarity">
    <text evidence="1">Belongs to the SKI family.</text>
</comment>
<dbReference type="STRING" id="283909.R7UQC4"/>
<dbReference type="GO" id="GO:0000978">
    <property type="term" value="F:RNA polymerase II cis-regulatory region sequence-specific DNA binding"/>
    <property type="evidence" value="ECO:0007669"/>
    <property type="project" value="TreeGrafter"/>
</dbReference>
<gene>
    <name evidence="5" type="ORF">CAPTEDRAFT_227701</name>
</gene>
<evidence type="ECO:0000256" key="3">
    <source>
        <dbReference type="SAM" id="MobiDB-lite"/>
    </source>
</evidence>
<reference evidence="5 7" key="2">
    <citation type="journal article" date="2013" name="Nature">
        <title>Insights into bilaterian evolution from three spiralian genomes.</title>
        <authorList>
            <person name="Simakov O."/>
            <person name="Marletaz F."/>
            <person name="Cho S.J."/>
            <person name="Edsinger-Gonzales E."/>
            <person name="Havlak P."/>
            <person name="Hellsten U."/>
            <person name="Kuo D.H."/>
            <person name="Larsson T."/>
            <person name="Lv J."/>
            <person name="Arendt D."/>
            <person name="Savage R."/>
            <person name="Osoegawa K."/>
            <person name="de Jong P."/>
            <person name="Grimwood J."/>
            <person name="Chapman J.A."/>
            <person name="Shapiro H."/>
            <person name="Aerts A."/>
            <person name="Otillar R.P."/>
            <person name="Terry A.Y."/>
            <person name="Boore J.L."/>
            <person name="Grigoriev I.V."/>
            <person name="Lindberg D.R."/>
            <person name="Seaver E.C."/>
            <person name="Weisblat D.A."/>
            <person name="Putnam N.H."/>
            <person name="Rokhsar D.S."/>
        </authorList>
    </citation>
    <scope>NUCLEOTIDE SEQUENCE</scope>
    <source>
        <strain evidence="5 7">I ESC-2004</strain>
    </source>
</reference>
<dbReference type="GO" id="GO:0005737">
    <property type="term" value="C:cytoplasm"/>
    <property type="evidence" value="ECO:0007669"/>
    <property type="project" value="TreeGrafter"/>
</dbReference>
<dbReference type="HOGENOM" id="CLU_025786_0_0_1"/>
<feature type="region of interest" description="Disordered" evidence="3">
    <location>
        <begin position="424"/>
        <end position="476"/>
    </location>
</feature>
<dbReference type="Pfam" id="PF08782">
    <property type="entry name" value="c-SKI_SMAD_bind"/>
    <property type="match status" value="1"/>
</dbReference>
<feature type="compositionally biased region" description="Basic and acidic residues" evidence="3">
    <location>
        <begin position="436"/>
        <end position="449"/>
    </location>
</feature>
<dbReference type="AlphaFoldDB" id="R7UQC4"/>
<dbReference type="SUPFAM" id="SSF63763">
    <property type="entry name" value="SAND domain-like"/>
    <property type="match status" value="1"/>
</dbReference>
<dbReference type="PANTHER" id="PTHR10005:SF25">
    <property type="entry name" value="SNO ONCOGENE, ISOFORM B"/>
    <property type="match status" value="1"/>
</dbReference>
<dbReference type="Gene3D" id="3.10.390.10">
    <property type="entry name" value="SAND domain-like"/>
    <property type="match status" value="1"/>
</dbReference>
<feature type="domain" description="c-SKI SMAD4-binding" evidence="4">
    <location>
        <begin position="192"/>
        <end position="284"/>
    </location>
</feature>
<dbReference type="OMA" id="LYKRESA"/>
<keyword evidence="7" id="KW-1185">Reference proteome</keyword>
<dbReference type="GO" id="GO:0005667">
    <property type="term" value="C:transcription regulator complex"/>
    <property type="evidence" value="ECO:0007669"/>
    <property type="project" value="TreeGrafter"/>
</dbReference>
<evidence type="ECO:0000313" key="6">
    <source>
        <dbReference type="EnsemblMetazoa" id="CapteP227701"/>
    </source>
</evidence>
<dbReference type="FunFam" id="3.10.260.20:FF:000002">
    <property type="entry name" value="SKI-like oncogene a"/>
    <property type="match status" value="1"/>
</dbReference>
<dbReference type="GO" id="GO:0030514">
    <property type="term" value="P:negative regulation of BMP signaling pathway"/>
    <property type="evidence" value="ECO:0007669"/>
    <property type="project" value="TreeGrafter"/>
</dbReference>
<dbReference type="CDD" id="cd21079">
    <property type="entry name" value="DHD_Ski_Sno"/>
    <property type="match status" value="1"/>
</dbReference>
<keyword evidence="2" id="KW-0175">Coiled coil</keyword>
<dbReference type="EMBL" id="AMQN01001091">
    <property type="status" value="NOT_ANNOTATED_CDS"/>
    <property type="molecule type" value="Genomic_DNA"/>
</dbReference>